<protein>
    <submittedName>
        <fullName evidence="1">Uncharacterized protein</fullName>
    </submittedName>
</protein>
<dbReference type="AlphaFoldDB" id="A0A9P4HSU6"/>
<organism evidence="1 2">
    <name type="scientific">Saccharata proteae CBS 121410</name>
    <dbReference type="NCBI Taxonomy" id="1314787"/>
    <lineage>
        <taxon>Eukaryota</taxon>
        <taxon>Fungi</taxon>
        <taxon>Dikarya</taxon>
        <taxon>Ascomycota</taxon>
        <taxon>Pezizomycotina</taxon>
        <taxon>Dothideomycetes</taxon>
        <taxon>Dothideomycetes incertae sedis</taxon>
        <taxon>Botryosphaeriales</taxon>
        <taxon>Saccharataceae</taxon>
        <taxon>Saccharata</taxon>
    </lineage>
</organism>
<name>A0A9P4HSU6_9PEZI</name>
<comment type="caution">
    <text evidence="1">The sequence shown here is derived from an EMBL/GenBank/DDBJ whole genome shotgun (WGS) entry which is preliminary data.</text>
</comment>
<dbReference type="Proteomes" id="UP000799776">
    <property type="component" value="Unassembled WGS sequence"/>
</dbReference>
<proteinExistence type="predicted"/>
<accession>A0A9P4HSU6</accession>
<gene>
    <name evidence="1" type="ORF">K490DRAFT_58435</name>
</gene>
<sequence>MHSSTHHEWQHLQRLFLCAWVCAGVWRERRDRPLLLVLPRRMVVGLRERRKLLQLEAQKGGAGLSLSTFSGSRCSYLGNMSVFEVDQLSPPRLRTELLGRVGRLNCGAYVSGKISGVWGTSVCEDTAGCGDIAGFGDTYAGVDVVGIWNILDMLTALLRARA</sequence>
<reference evidence="1" key="1">
    <citation type="journal article" date="2020" name="Stud. Mycol.">
        <title>101 Dothideomycetes genomes: a test case for predicting lifestyles and emergence of pathogens.</title>
        <authorList>
            <person name="Haridas S."/>
            <person name="Albert R."/>
            <person name="Binder M."/>
            <person name="Bloem J."/>
            <person name="Labutti K."/>
            <person name="Salamov A."/>
            <person name="Andreopoulos B."/>
            <person name="Baker S."/>
            <person name="Barry K."/>
            <person name="Bills G."/>
            <person name="Bluhm B."/>
            <person name="Cannon C."/>
            <person name="Castanera R."/>
            <person name="Culley D."/>
            <person name="Daum C."/>
            <person name="Ezra D."/>
            <person name="Gonzalez J."/>
            <person name="Henrissat B."/>
            <person name="Kuo A."/>
            <person name="Liang C."/>
            <person name="Lipzen A."/>
            <person name="Lutzoni F."/>
            <person name="Magnuson J."/>
            <person name="Mondo S."/>
            <person name="Nolan M."/>
            <person name="Ohm R."/>
            <person name="Pangilinan J."/>
            <person name="Park H.-J."/>
            <person name="Ramirez L."/>
            <person name="Alfaro M."/>
            <person name="Sun H."/>
            <person name="Tritt A."/>
            <person name="Yoshinaga Y."/>
            <person name="Zwiers L.-H."/>
            <person name="Turgeon B."/>
            <person name="Goodwin S."/>
            <person name="Spatafora J."/>
            <person name="Crous P."/>
            <person name="Grigoriev I."/>
        </authorList>
    </citation>
    <scope>NUCLEOTIDE SEQUENCE</scope>
    <source>
        <strain evidence="1">CBS 121410</strain>
    </source>
</reference>
<dbReference type="EMBL" id="ML978728">
    <property type="protein sequence ID" value="KAF2085811.1"/>
    <property type="molecule type" value="Genomic_DNA"/>
</dbReference>
<keyword evidence="2" id="KW-1185">Reference proteome</keyword>
<evidence type="ECO:0000313" key="1">
    <source>
        <dbReference type="EMBL" id="KAF2085811.1"/>
    </source>
</evidence>
<evidence type="ECO:0000313" key="2">
    <source>
        <dbReference type="Proteomes" id="UP000799776"/>
    </source>
</evidence>